<dbReference type="KEGG" id="tasa:A1Q1_07701"/>
<dbReference type="AlphaFoldDB" id="J5TIQ2"/>
<dbReference type="Pfam" id="PF00926">
    <property type="entry name" value="DHBP_synthase"/>
    <property type="match status" value="1"/>
</dbReference>
<comment type="catalytic activity">
    <reaction evidence="4">
        <text>D-ribulose 5-phosphate = (2S)-2-hydroxy-3-oxobutyl phosphate + formate + H(+)</text>
        <dbReference type="Rhea" id="RHEA:18457"/>
        <dbReference type="ChEBI" id="CHEBI:15378"/>
        <dbReference type="ChEBI" id="CHEBI:15740"/>
        <dbReference type="ChEBI" id="CHEBI:58121"/>
        <dbReference type="ChEBI" id="CHEBI:58830"/>
        <dbReference type="EC" id="4.1.99.12"/>
    </reaction>
</comment>
<keyword evidence="4" id="KW-0464">Manganese</keyword>
<dbReference type="GO" id="GO:0046872">
    <property type="term" value="F:metal ion binding"/>
    <property type="evidence" value="ECO:0007669"/>
    <property type="project" value="UniProtKB-KW"/>
</dbReference>
<dbReference type="HOGENOM" id="CLU_020273_3_1_1"/>
<dbReference type="PANTHER" id="PTHR21327">
    <property type="entry name" value="GTP CYCLOHYDROLASE II-RELATED"/>
    <property type="match status" value="1"/>
</dbReference>
<dbReference type="RefSeq" id="XP_014182188.1">
    <property type="nucleotide sequence ID" value="XM_014326713.1"/>
</dbReference>
<dbReference type="UniPathway" id="UPA00275">
    <property type="reaction ID" value="UER00399"/>
</dbReference>
<gene>
    <name evidence="5" type="ORF">A1Q1_07701</name>
</gene>
<dbReference type="SUPFAM" id="SSF55821">
    <property type="entry name" value="YrdC/RibB"/>
    <property type="match status" value="1"/>
</dbReference>
<dbReference type="Gene3D" id="3.90.870.10">
    <property type="entry name" value="DHBP synthase"/>
    <property type="match status" value="1"/>
</dbReference>
<evidence type="ECO:0000256" key="3">
    <source>
        <dbReference type="ARBA" id="ARBA00022723"/>
    </source>
</evidence>
<evidence type="ECO:0000256" key="1">
    <source>
        <dbReference type="ARBA" id="ARBA00004904"/>
    </source>
</evidence>
<dbReference type="InterPro" id="IPR017945">
    <property type="entry name" value="DHBP_synth_RibB-like_a/b_dom"/>
</dbReference>
<dbReference type="GeneID" id="25991213"/>
<comment type="pathway">
    <text evidence="1 4">Cofactor biosynthesis; riboflavin biosynthesis; 2-hydroxy-3-oxobutyl phosphate from D-ribulose 5-phosphate: step 1/1.</text>
</comment>
<proteinExistence type="inferred from homology"/>
<dbReference type="GO" id="GO:0005829">
    <property type="term" value="C:cytosol"/>
    <property type="evidence" value="ECO:0007669"/>
    <property type="project" value="TreeGrafter"/>
</dbReference>
<evidence type="ECO:0000313" key="5">
    <source>
        <dbReference type="EMBL" id="EJT51106.1"/>
    </source>
</evidence>
<dbReference type="EC" id="4.1.99.12" evidence="4"/>
<organism evidence="5 6">
    <name type="scientific">Trichosporon asahii var. asahii (strain ATCC 90039 / CBS 2479 / JCM 2466 / KCTC 7840 / NBRC 103889/ NCYC 2677 / UAMH 7654)</name>
    <name type="common">Yeast</name>
    <dbReference type="NCBI Taxonomy" id="1186058"/>
    <lineage>
        <taxon>Eukaryota</taxon>
        <taxon>Fungi</taxon>
        <taxon>Dikarya</taxon>
        <taxon>Basidiomycota</taxon>
        <taxon>Agaricomycotina</taxon>
        <taxon>Tremellomycetes</taxon>
        <taxon>Trichosporonales</taxon>
        <taxon>Trichosporonaceae</taxon>
        <taxon>Trichosporon</taxon>
    </lineage>
</organism>
<dbReference type="Proteomes" id="UP000002748">
    <property type="component" value="Unassembled WGS sequence"/>
</dbReference>
<keyword evidence="4" id="KW-0456">Lyase</keyword>
<dbReference type="OrthoDB" id="60371at2759"/>
<comment type="subunit">
    <text evidence="4">Homodimer.</text>
</comment>
<dbReference type="NCBIfam" id="TIGR00506">
    <property type="entry name" value="ribB"/>
    <property type="match status" value="1"/>
</dbReference>
<evidence type="ECO:0000313" key="6">
    <source>
        <dbReference type="Proteomes" id="UP000002748"/>
    </source>
</evidence>
<name>J5TIQ2_TRIAS</name>
<dbReference type="InterPro" id="IPR000422">
    <property type="entry name" value="DHBP_synthase_RibB"/>
</dbReference>
<comment type="caution">
    <text evidence="5">The sequence shown here is derived from an EMBL/GenBank/DDBJ whole genome shotgun (WGS) entry which is preliminary data.</text>
</comment>
<accession>J5TIQ2</accession>
<dbReference type="GO" id="GO:0009231">
    <property type="term" value="P:riboflavin biosynthetic process"/>
    <property type="evidence" value="ECO:0007669"/>
    <property type="project" value="UniProtKB-UniPathway"/>
</dbReference>
<keyword evidence="2 4" id="KW-0686">Riboflavin biosynthesis</keyword>
<dbReference type="EMBL" id="ALBS01000074">
    <property type="protein sequence ID" value="EJT51106.1"/>
    <property type="molecule type" value="Genomic_DNA"/>
</dbReference>
<keyword evidence="4" id="KW-0460">Magnesium</keyword>
<comment type="similarity">
    <text evidence="4">Belongs to the DHBP synthase family.</text>
</comment>
<comment type="cofactor">
    <cofactor evidence="4">
        <name>Mg(2+)</name>
        <dbReference type="ChEBI" id="CHEBI:18420"/>
    </cofactor>
    <cofactor evidence="4">
        <name>Mn(2+)</name>
        <dbReference type="ChEBI" id="CHEBI:29035"/>
    </cofactor>
    <text evidence="4">Binds 2 divalent metal cations per subunit. Magnesium or manganese.</text>
</comment>
<dbReference type="VEuPathDB" id="FungiDB:A1Q1_07701"/>
<dbReference type="PANTHER" id="PTHR21327:SF18">
    <property type="entry name" value="3,4-DIHYDROXY-2-BUTANONE 4-PHOSPHATE SYNTHASE"/>
    <property type="match status" value="1"/>
</dbReference>
<reference evidence="5 6" key="1">
    <citation type="journal article" date="2012" name="Eukaryot. Cell">
        <title>Draft genome sequence of CBS 2479, the standard type strain of Trichosporon asahii.</title>
        <authorList>
            <person name="Yang R.Y."/>
            <person name="Li H.T."/>
            <person name="Zhu H."/>
            <person name="Zhou G.P."/>
            <person name="Wang M."/>
            <person name="Wang L."/>
        </authorList>
    </citation>
    <scope>NUCLEOTIDE SEQUENCE [LARGE SCALE GENOMIC DNA]</scope>
    <source>
        <strain evidence="6">ATCC 90039 / CBS 2479 / JCM 2466 / KCTC 7840 / NCYC 2677 / UAMH 7654</strain>
    </source>
</reference>
<comment type="function">
    <text evidence="4">Catalyzes the conversion of D-ribulose 5-phosphate to formate and 3,4-dihydroxy-2-butanone 4-phosphate.</text>
</comment>
<evidence type="ECO:0000256" key="4">
    <source>
        <dbReference type="RuleBase" id="RU003843"/>
    </source>
</evidence>
<evidence type="ECO:0000256" key="2">
    <source>
        <dbReference type="ARBA" id="ARBA00022619"/>
    </source>
</evidence>
<protein>
    <recommendedName>
        <fullName evidence="4">3,4-dihydroxy-2-butanone 4-phosphate synthase</fullName>
        <shortName evidence="4">DHBP synthase</shortName>
        <ecNumber evidence="4">4.1.99.12</ecNumber>
    </recommendedName>
</protein>
<keyword evidence="3 4" id="KW-0479">Metal-binding</keyword>
<dbReference type="GO" id="GO:0005758">
    <property type="term" value="C:mitochondrial intermembrane space"/>
    <property type="evidence" value="ECO:0007669"/>
    <property type="project" value="TreeGrafter"/>
</dbReference>
<dbReference type="GO" id="GO:0008686">
    <property type="term" value="F:3,4-dihydroxy-2-butanone-4-phosphate synthase activity"/>
    <property type="evidence" value="ECO:0007669"/>
    <property type="project" value="UniProtKB-EC"/>
</dbReference>
<sequence>MSAPTRVANPPVEVPVPFKFDPIEEAIAAIKNGEFVAVMDDEDRENEADLICSAAKVTTEGMAWFVKWTSGYVCLSTTQKRLTELNLTPLLSPAGANEDAKGTAYHLTIDANAAKHPVHTGISAHDRALCSRLVAEGAPADDFTRPGHIMTLRYTPGGVRNRTGHTEAAVDLCYLADLPPAGLLCELVHPTDPAGSMARRDDSWKFAREWGLKVISIADLQAYLNSEKGAKVPTA</sequence>